<dbReference type="InterPro" id="IPR022669">
    <property type="entry name" value="Ribosomal_uL2_C"/>
</dbReference>
<proteinExistence type="inferred from homology"/>
<dbReference type="PANTHER" id="PTHR13691">
    <property type="entry name" value="RIBOSOMAL PROTEIN L2"/>
    <property type="match status" value="1"/>
</dbReference>
<organism evidence="6">
    <name type="scientific">Lophophytum leandri</name>
    <dbReference type="NCBI Taxonomy" id="1618140"/>
    <lineage>
        <taxon>Eukaryota</taxon>
        <taxon>Viridiplantae</taxon>
        <taxon>Streptophyta</taxon>
        <taxon>Embryophyta</taxon>
        <taxon>Tracheophyta</taxon>
        <taxon>Spermatophyta</taxon>
        <taxon>Magnoliopsida</taxon>
        <taxon>eudicotyledons</taxon>
        <taxon>Gunneridae</taxon>
        <taxon>Pentapetalae</taxon>
        <taxon>Santalales</taxon>
        <taxon>Balanophoraceae</taxon>
        <taxon>Lophophytum</taxon>
    </lineage>
</organism>
<protein>
    <submittedName>
        <fullName evidence="6">Ribosomal protein L2</fullName>
    </submittedName>
</protein>
<accession>A0A8E7IV68</accession>
<evidence type="ECO:0000259" key="5">
    <source>
        <dbReference type="SMART" id="SM01382"/>
    </source>
</evidence>
<dbReference type="PIRSF" id="PIRSF002158">
    <property type="entry name" value="Ribosomal_L2"/>
    <property type="match status" value="1"/>
</dbReference>
<dbReference type="AlphaFoldDB" id="A0A8E7IV68"/>
<dbReference type="GO" id="GO:0009536">
    <property type="term" value="C:plastid"/>
    <property type="evidence" value="ECO:0007669"/>
    <property type="project" value="UniProtKB-SubCell"/>
</dbReference>
<comment type="similarity">
    <text evidence="2">Belongs to the universal ribosomal protein uL2 family.</text>
</comment>
<feature type="domain" description="Large ribosomal subunit protein uL2 C-terminal" evidence="5">
    <location>
        <begin position="79"/>
        <end position="206"/>
    </location>
</feature>
<dbReference type="PANTHER" id="PTHR13691:SF5">
    <property type="entry name" value="LARGE RIBOSOMAL SUBUNIT PROTEIN UL2M"/>
    <property type="match status" value="1"/>
</dbReference>
<keyword evidence="3 6" id="KW-0689">Ribosomal protein</keyword>
<dbReference type="Pfam" id="PF03947">
    <property type="entry name" value="Ribosomal_L2_C"/>
    <property type="match status" value="1"/>
</dbReference>
<evidence type="ECO:0000256" key="1">
    <source>
        <dbReference type="ARBA" id="ARBA00004474"/>
    </source>
</evidence>
<dbReference type="GO" id="GO:0016740">
    <property type="term" value="F:transferase activity"/>
    <property type="evidence" value="ECO:0007669"/>
    <property type="project" value="InterPro"/>
</dbReference>
<dbReference type="EMBL" id="MT834848">
    <property type="protein sequence ID" value="QVX31450.1"/>
    <property type="molecule type" value="Genomic_DNA"/>
</dbReference>
<dbReference type="GO" id="GO:0005762">
    <property type="term" value="C:mitochondrial large ribosomal subunit"/>
    <property type="evidence" value="ECO:0007669"/>
    <property type="project" value="TreeGrafter"/>
</dbReference>
<dbReference type="NCBIfam" id="TIGR01171">
    <property type="entry name" value="rplB_bact"/>
    <property type="match status" value="1"/>
</dbReference>
<keyword evidence="6" id="KW-0934">Plastid</keyword>
<dbReference type="SMART" id="SM01382">
    <property type="entry name" value="Ribosomal_L2_C"/>
    <property type="match status" value="1"/>
</dbReference>
<dbReference type="GO" id="GO:0003735">
    <property type="term" value="F:structural constituent of ribosome"/>
    <property type="evidence" value="ECO:0007669"/>
    <property type="project" value="InterPro"/>
</dbReference>
<geneLocation type="plastid" evidence="6"/>
<dbReference type="GO" id="GO:0003723">
    <property type="term" value="F:RNA binding"/>
    <property type="evidence" value="ECO:0007669"/>
    <property type="project" value="InterPro"/>
</dbReference>
<name>A0A8E7IV68_9MAGN</name>
<evidence type="ECO:0000313" key="6">
    <source>
        <dbReference type="EMBL" id="QVX31450.1"/>
    </source>
</evidence>
<keyword evidence="4" id="KW-0687">Ribonucleoprotein</keyword>
<sequence length="225" mass="26239">MLNIINLNINQLKLNIYSNYNLVIDNIIDIKIYNRIITIEYNNNLRVYICLIHFGNGDKKYFVYLKKFIIGNIIINNSIQIGNFLPLTYIPLGTIINNIEIKFLKGGQLVRAYKTKSKIISKEKKWVTLKLPSGEIRLIYKKCSSIINQQKNYIKNNIIKYIYKYYLIKKKKIRGIVMNSIDHPHGGGEGKSQIGKKNPTTPWGYPTLGKKSRKKNKYSNNFIIF</sequence>
<comment type="subcellular location">
    <subcellularLocation>
        <location evidence="1">Plastid</location>
    </subcellularLocation>
</comment>
<dbReference type="GO" id="GO:0032543">
    <property type="term" value="P:mitochondrial translation"/>
    <property type="evidence" value="ECO:0007669"/>
    <property type="project" value="TreeGrafter"/>
</dbReference>
<evidence type="ECO:0000256" key="2">
    <source>
        <dbReference type="ARBA" id="ARBA00005636"/>
    </source>
</evidence>
<dbReference type="InterPro" id="IPR005880">
    <property type="entry name" value="Ribosomal_uL2_bac/org-type"/>
</dbReference>
<reference evidence="6" key="1">
    <citation type="submission" date="2020-08" db="EMBL/GenBank/DDBJ databases">
        <title>Plastomes in the holoparasitic family Balanophoraceae: extremely high AT content, severe gene content reduction, and two independent genetic code changes.</title>
        <authorList>
            <person name="Ceriotti L.F."/>
            <person name="Roulet M.E."/>
            <person name="Sanchez-Puerta M.V."/>
        </authorList>
    </citation>
    <scope>NUCLEOTIDE SEQUENCE</scope>
    <source>
        <tissue evidence="6">Inflorescence</tissue>
    </source>
</reference>
<dbReference type="InterPro" id="IPR002171">
    <property type="entry name" value="Ribosomal_uL2"/>
</dbReference>
<evidence type="ECO:0000256" key="4">
    <source>
        <dbReference type="ARBA" id="ARBA00023274"/>
    </source>
</evidence>
<gene>
    <name evidence="6" type="primary">rpl2</name>
</gene>
<evidence type="ECO:0000256" key="3">
    <source>
        <dbReference type="ARBA" id="ARBA00022980"/>
    </source>
</evidence>